<keyword evidence="6" id="KW-0560">Oxidoreductase</keyword>
<gene>
    <name evidence="10" type="ORF">MCMEM_0523</name>
</gene>
<evidence type="ECO:0000256" key="5">
    <source>
        <dbReference type="ARBA" id="ARBA00022827"/>
    </source>
</evidence>
<dbReference type="PANTHER" id="PTHR47354:SF6">
    <property type="entry name" value="NADH OXIDOREDUCTASE HCR"/>
    <property type="match status" value="1"/>
</dbReference>
<dbReference type="PRINTS" id="PR00406">
    <property type="entry name" value="CYTB5RDTASE"/>
</dbReference>
<dbReference type="HOGENOM" id="CLU_003827_7_3_2"/>
<evidence type="ECO:0000256" key="3">
    <source>
        <dbReference type="ARBA" id="ARBA00022714"/>
    </source>
</evidence>
<keyword evidence="2" id="KW-0285">Flavoprotein</keyword>
<comment type="cofactor">
    <cofactor evidence="1">
        <name>FAD</name>
        <dbReference type="ChEBI" id="CHEBI:57692"/>
    </cofactor>
</comment>
<keyword evidence="11" id="KW-1185">Reference proteome</keyword>
<dbReference type="GO" id="GO:0006221">
    <property type="term" value="P:pyrimidine nucleotide biosynthetic process"/>
    <property type="evidence" value="ECO:0007669"/>
    <property type="project" value="InterPro"/>
</dbReference>
<evidence type="ECO:0000313" key="10">
    <source>
        <dbReference type="EMBL" id="AKB84576.1"/>
    </source>
</evidence>
<sequence length="232" mass="26082">MEFEAPITEIIPQTHDVKSFRFERPEDFEYKAGQYFFVSIPVAGDIQRKPLTISSSPTEKGFLEFTKKLTGHEFSNALDAMEVGDVLTINGPYGRFTFEGEFDKIALISGGIGITPMISICRYCSDKKTGTDLIILSSNKAAEDIAFREELEEMDNEHSNLKVVHTLTRADDDWPGCKGRICDTIIMDYIPDFMDRVIYVCGPPAMMKATEELLLNMGVPKEQIKKEALVGF</sequence>
<dbReference type="GO" id="GO:0051537">
    <property type="term" value="F:2 iron, 2 sulfur cluster binding"/>
    <property type="evidence" value="ECO:0007669"/>
    <property type="project" value="UniProtKB-KW"/>
</dbReference>
<dbReference type="InterPro" id="IPR017938">
    <property type="entry name" value="Riboflavin_synthase-like_b-brl"/>
</dbReference>
<evidence type="ECO:0000256" key="1">
    <source>
        <dbReference type="ARBA" id="ARBA00001974"/>
    </source>
</evidence>
<evidence type="ECO:0000313" key="11">
    <source>
        <dbReference type="Proteomes" id="UP000033048"/>
    </source>
</evidence>
<evidence type="ECO:0000259" key="9">
    <source>
        <dbReference type="PROSITE" id="PS51384"/>
    </source>
</evidence>
<accession>A0A0E3SPP3</accession>
<keyword evidence="4" id="KW-0479">Metal-binding</keyword>
<dbReference type="GO" id="GO:0050660">
    <property type="term" value="F:flavin adenine dinucleotide binding"/>
    <property type="evidence" value="ECO:0007669"/>
    <property type="project" value="InterPro"/>
</dbReference>
<dbReference type="PANTHER" id="PTHR47354">
    <property type="entry name" value="NADH OXIDOREDUCTASE HCR"/>
    <property type="match status" value="1"/>
</dbReference>
<dbReference type="STRING" id="1434104.MCMEM_0523"/>
<dbReference type="OrthoDB" id="35401at2157"/>
<feature type="domain" description="FAD-binding FR-type" evidence="9">
    <location>
        <begin position="1"/>
        <end position="99"/>
    </location>
</feature>
<dbReference type="InterPro" id="IPR039261">
    <property type="entry name" value="FNR_nucleotide-bd"/>
</dbReference>
<name>A0A0E3SPP3_METMT</name>
<reference evidence="10 11" key="1">
    <citation type="submission" date="2014-07" db="EMBL/GenBank/DDBJ databases">
        <title>Methanogenic archaea and the global carbon cycle.</title>
        <authorList>
            <person name="Henriksen J.R."/>
            <person name="Luke J."/>
            <person name="Reinhart S."/>
            <person name="Benedict M.N."/>
            <person name="Youngblut N.D."/>
            <person name="Metcalf M.E."/>
            <person name="Whitaker R.J."/>
            <person name="Metcalf W.W."/>
        </authorList>
    </citation>
    <scope>NUCLEOTIDE SEQUENCE [LARGE SCALE GENOMIC DNA]</scope>
    <source>
        <strain evidence="10 11">MM1</strain>
    </source>
</reference>
<dbReference type="SUPFAM" id="SSF52343">
    <property type="entry name" value="Ferredoxin reductase-like, C-terminal NADP-linked domain"/>
    <property type="match status" value="1"/>
</dbReference>
<keyword evidence="5" id="KW-0274">FAD</keyword>
<dbReference type="Proteomes" id="UP000033048">
    <property type="component" value="Chromosome"/>
</dbReference>
<keyword evidence="3" id="KW-0001">2Fe-2S</keyword>
<organism evidence="10 11">
    <name type="scientific">Methanococcoides methylutens MM1</name>
    <dbReference type="NCBI Taxonomy" id="1434104"/>
    <lineage>
        <taxon>Archaea</taxon>
        <taxon>Methanobacteriati</taxon>
        <taxon>Methanobacteriota</taxon>
        <taxon>Stenosarchaea group</taxon>
        <taxon>Methanomicrobia</taxon>
        <taxon>Methanosarcinales</taxon>
        <taxon>Methanosarcinaceae</taxon>
        <taxon>Methanococcoides</taxon>
    </lineage>
</organism>
<protein>
    <submittedName>
        <fullName evidence="10">Flavodoxin reductases (Ferredoxin-NADPH reductases) family 1</fullName>
    </submittedName>
</protein>
<dbReference type="Gene3D" id="2.40.30.10">
    <property type="entry name" value="Translation factors"/>
    <property type="match status" value="1"/>
</dbReference>
<dbReference type="AlphaFoldDB" id="A0A0E3SPP3"/>
<dbReference type="InterPro" id="IPR001709">
    <property type="entry name" value="Flavoprot_Pyr_Nucl_cyt_Rdtase"/>
</dbReference>
<dbReference type="Gene3D" id="3.40.50.80">
    <property type="entry name" value="Nucleotide-binding domain of ferredoxin-NADP reductase (FNR) module"/>
    <property type="match status" value="1"/>
</dbReference>
<dbReference type="EMBL" id="CP009518">
    <property type="protein sequence ID" value="AKB84576.1"/>
    <property type="molecule type" value="Genomic_DNA"/>
</dbReference>
<dbReference type="InterPro" id="IPR012165">
    <property type="entry name" value="Cyt_c3_hydrogenase_gsu"/>
</dbReference>
<dbReference type="InterPro" id="IPR017927">
    <property type="entry name" value="FAD-bd_FR_type"/>
</dbReference>
<keyword evidence="7" id="KW-0408">Iron</keyword>
<dbReference type="GeneID" id="24893023"/>
<dbReference type="SUPFAM" id="SSF63380">
    <property type="entry name" value="Riboflavin synthase domain-like"/>
    <property type="match status" value="1"/>
</dbReference>
<evidence type="ECO:0000256" key="8">
    <source>
        <dbReference type="ARBA" id="ARBA00023014"/>
    </source>
</evidence>
<dbReference type="InterPro" id="IPR050415">
    <property type="entry name" value="MRET"/>
</dbReference>
<dbReference type="InterPro" id="IPR008333">
    <property type="entry name" value="Cbr1-like_FAD-bd_dom"/>
</dbReference>
<dbReference type="GO" id="GO:0016491">
    <property type="term" value="F:oxidoreductase activity"/>
    <property type="evidence" value="ECO:0007669"/>
    <property type="project" value="UniProtKB-KW"/>
</dbReference>
<dbReference type="GO" id="GO:0046872">
    <property type="term" value="F:metal ion binding"/>
    <property type="evidence" value="ECO:0007669"/>
    <property type="project" value="UniProtKB-KW"/>
</dbReference>
<evidence type="ECO:0000256" key="7">
    <source>
        <dbReference type="ARBA" id="ARBA00023004"/>
    </source>
</evidence>
<keyword evidence="8" id="KW-0411">Iron-sulfur</keyword>
<dbReference type="RefSeq" id="WP_048204773.1">
    <property type="nucleotide sequence ID" value="NZ_CP009518.1"/>
</dbReference>
<dbReference type="Pfam" id="PF00175">
    <property type="entry name" value="NAD_binding_1"/>
    <property type="match status" value="1"/>
</dbReference>
<dbReference type="PIRSF" id="PIRSF006816">
    <property type="entry name" value="Cyc3_hyd_g"/>
    <property type="match status" value="1"/>
</dbReference>
<evidence type="ECO:0000256" key="4">
    <source>
        <dbReference type="ARBA" id="ARBA00022723"/>
    </source>
</evidence>
<dbReference type="InterPro" id="IPR001433">
    <property type="entry name" value="OxRdtase_FAD/NAD-bd"/>
</dbReference>
<proteinExistence type="predicted"/>
<dbReference type="PROSITE" id="PS51384">
    <property type="entry name" value="FAD_FR"/>
    <property type="match status" value="1"/>
</dbReference>
<dbReference type="Pfam" id="PF00970">
    <property type="entry name" value="FAD_binding_6"/>
    <property type="match status" value="1"/>
</dbReference>
<evidence type="ECO:0000256" key="2">
    <source>
        <dbReference type="ARBA" id="ARBA00022630"/>
    </source>
</evidence>
<dbReference type="PRINTS" id="PR00371">
    <property type="entry name" value="FPNCR"/>
</dbReference>
<evidence type="ECO:0000256" key="6">
    <source>
        <dbReference type="ARBA" id="ARBA00023002"/>
    </source>
</evidence>
<dbReference type="KEGG" id="mmet:MCMEM_0523"/>